<keyword evidence="2 6" id="KW-0689">Ribosomal protein</keyword>
<dbReference type="Pfam" id="PF00468">
    <property type="entry name" value="Ribosomal_L34"/>
    <property type="match status" value="1"/>
</dbReference>
<evidence type="ECO:0000256" key="5">
    <source>
        <dbReference type="ARBA" id="ARBA00035434"/>
    </source>
</evidence>
<dbReference type="GO" id="GO:0006412">
    <property type="term" value="P:translation"/>
    <property type="evidence" value="ECO:0007669"/>
    <property type="project" value="InterPro"/>
</dbReference>
<accession>E2ARS0</accession>
<keyword evidence="7" id="KW-1185">Reference proteome</keyword>
<proteinExistence type="inferred from homology"/>
<protein>
    <recommendedName>
        <fullName evidence="4">Large ribosomal subunit protein bL34m</fullName>
    </recommendedName>
    <alternativeName>
        <fullName evidence="5">39S ribosomal protein L34, mitochondrial</fullName>
    </alternativeName>
</protein>
<dbReference type="InParanoid" id="E2ARS0"/>
<organism evidence="7">
    <name type="scientific">Camponotus floridanus</name>
    <name type="common">Florida carpenter ant</name>
    <dbReference type="NCBI Taxonomy" id="104421"/>
    <lineage>
        <taxon>Eukaryota</taxon>
        <taxon>Metazoa</taxon>
        <taxon>Ecdysozoa</taxon>
        <taxon>Arthropoda</taxon>
        <taxon>Hexapoda</taxon>
        <taxon>Insecta</taxon>
        <taxon>Pterygota</taxon>
        <taxon>Neoptera</taxon>
        <taxon>Endopterygota</taxon>
        <taxon>Hymenoptera</taxon>
        <taxon>Apocrita</taxon>
        <taxon>Aculeata</taxon>
        <taxon>Formicoidea</taxon>
        <taxon>Formicidae</taxon>
        <taxon>Formicinae</taxon>
        <taxon>Camponotus</taxon>
    </lineage>
</organism>
<dbReference type="EMBL" id="GL442166">
    <property type="protein sequence ID" value="EFN63878.1"/>
    <property type="molecule type" value="Genomic_DNA"/>
</dbReference>
<dbReference type="Proteomes" id="UP000000311">
    <property type="component" value="Unassembled WGS sequence"/>
</dbReference>
<dbReference type="OMA" id="MRYHFPR"/>
<dbReference type="GO" id="GO:0005762">
    <property type="term" value="C:mitochondrial large ribosomal subunit"/>
    <property type="evidence" value="ECO:0007669"/>
    <property type="project" value="TreeGrafter"/>
</dbReference>
<dbReference type="FunCoup" id="E2ARS0">
    <property type="interactions" value="152"/>
</dbReference>
<dbReference type="Gene3D" id="1.10.287.3980">
    <property type="match status" value="1"/>
</dbReference>
<dbReference type="OrthoDB" id="431691at2759"/>
<keyword evidence="3" id="KW-0687">Ribonucleoprotein</keyword>
<evidence type="ECO:0000256" key="1">
    <source>
        <dbReference type="ARBA" id="ARBA00010111"/>
    </source>
</evidence>
<comment type="similarity">
    <text evidence="1">Belongs to the bacterial ribosomal protein bL34 family.</text>
</comment>
<evidence type="ECO:0000256" key="3">
    <source>
        <dbReference type="ARBA" id="ARBA00023274"/>
    </source>
</evidence>
<dbReference type="NCBIfam" id="TIGR01030">
    <property type="entry name" value="rpmH_bact"/>
    <property type="match status" value="1"/>
</dbReference>
<dbReference type="FunFam" id="1.10.287.3980:FF:000001">
    <property type="entry name" value="Mitochondrial ribosomal protein L34"/>
    <property type="match status" value="1"/>
</dbReference>
<sequence length="54" mass="6594">WSLTLVRNRMRYHFPQPNERKRIKKHGWLARLATPNGRKILQRRILKGKHVLSH</sequence>
<dbReference type="InterPro" id="IPR000271">
    <property type="entry name" value="Ribosomal_bL34"/>
</dbReference>
<evidence type="ECO:0000313" key="6">
    <source>
        <dbReference type="EMBL" id="EFN63878.1"/>
    </source>
</evidence>
<dbReference type="AlphaFoldDB" id="E2ARS0"/>
<reference evidence="6 7" key="1">
    <citation type="journal article" date="2010" name="Science">
        <title>Genomic comparison of the ants Camponotus floridanus and Harpegnathos saltator.</title>
        <authorList>
            <person name="Bonasio R."/>
            <person name="Zhang G."/>
            <person name="Ye C."/>
            <person name="Mutti N.S."/>
            <person name="Fang X."/>
            <person name="Qin N."/>
            <person name="Donahue G."/>
            <person name="Yang P."/>
            <person name="Li Q."/>
            <person name="Li C."/>
            <person name="Zhang P."/>
            <person name="Huang Z."/>
            <person name="Berger S.L."/>
            <person name="Reinberg D."/>
            <person name="Wang J."/>
            <person name="Liebig J."/>
        </authorList>
    </citation>
    <scope>NUCLEOTIDE SEQUENCE [LARGE SCALE GENOMIC DNA]</scope>
    <source>
        <strain evidence="7">C129</strain>
    </source>
</reference>
<evidence type="ECO:0000256" key="2">
    <source>
        <dbReference type="ARBA" id="ARBA00022980"/>
    </source>
</evidence>
<gene>
    <name evidence="6" type="ORF">EAG_11781</name>
</gene>
<dbReference type="PANTHER" id="PTHR14503">
    <property type="entry name" value="MITOCHONDRIAL RIBOSOMAL PROTEIN 34 FAMILY MEMBER"/>
    <property type="match status" value="1"/>
</dbReference>
<dbReference type="PANTHER" id="PTHR14503:SF4">
    <property type="entry name" value="LARGE RIBOSOMAL SUBUNIT PROTEIN BL34M"/>
    <property type="match status" value="1"/>
</dbReference>
<feature type="non-terminal residue" evidence="6">
    <location>
        <position position="1"/>
    </location>
</feature>
<name>E2ARS0_CAMFO</name>
<evidence type="ECO:0000256" key="4">
    <source>
        <dbReference type="ARBA" id="ARBA00035274"/>
    </source>
</evidence>
<evidence type="ECO:0000313" key="7">
    <source>
        <dbReference type="Proteomes" id="UP000000311"/>
    </source>
</evidence>
<dbReference type="GO" id="GO:0003735">
    <property type="term" value="F:structural constituent of ribosome"/>
    <property type="evidence" value="ECO:0007669"/>
    <property type="project" value="InterPro"/>
</dbReference>